<evidence type="ECO:0000256" key="2">
    <source>
        <dbReference type="ARBA" id="ARBA00022898"/>
    </source>
</evidence>
<keyword evidence="5" id="KW-1185">Reference proteome</keyword>
<dbReference type="STRING" id="984487.A0A1E4SCS2"/>
<dbReference type="GeneID" id="30982463"/>
<comment type="similarity">
    <text evidence="1">Belongs to the class-I pyridoxal-phosphate-dependent aminotransferase family.</text>
</comment>
<dbReference type="GO" id="GO:0016740">
    <property type="term" value="F:transferase activity"/>
    <property type="evidence" value="ECO:0007669"/>
    <property type="project" value="UniProtKB-KW"/>
</dbReference>
<dbReference type="InterPro" id="IPR015422">
    <property type="entry name" value="PyrdxlP-dep_Trfase_small"/>
</dbReference>
<dbReference type="InterPro" id="IPR015424">
    <property type="entry name" value="PyrdxlP-dep_Trfase"/>
</dbReference>
<accession>A0A1E4SCS2</accession>
<evidence type="ECO:0000256" key="1">
    <source>
        <dbReference type="ARBA" id="ARBA00007441"/>
    </source>
</evidence>
<dbReference type="PANTHER" id="PTHR43510:SF1">
    <property type="entry name" value="AMINOTRANSFERASE FUNCTION, HYPOTHETICAL (EUROFUNG)"/>
    <property type="match status" value="1"/>
</dbReference>
<name>A0A1E4SCS2_9ASCO</name>
<organism evidence="4 5">
    <name type="scientific">Suhomyces tanzawaensis NRRL Y-17324</name>
    <dbReference type="NCBI Taxonomy" id="984487"/>
    <lineage>
        <taxon>Eukaryota</taxon>
        <taxon>Fungi</taxon>
        <taxon>Dikarya</taxon>
        <taxon>Ascomycota</taxon>
        <taxon>Saccharomycotina</taxon>
        <taxon>Pichiomycetes</taxon>
        <taxon>Debaryomycetaceae</taxon>
        <taxon>Suhomyces</taxon>
    </lineage>
</organism>
<dbReference type="GO" id="GO:0030170">
    <property type="term" value="F:pyridoxal phosphate binding"/>
    <property type="evidence" value="ECO:0007669"/>
    <property type="project" value="InterPro"/>
</dbReference>
<dbReference type="OrthoDB" id="7042322at2759"/>
<proteinExistence type="inferred from homology"/>
<keyword evidence="4" id="KW-0808">Transferase</keyword>
<dbReference type="InterPro" id="IPR015421">
    <property type="entry name" value="PyrdxlP-dep_Trfase_major"/>
</dbReference>
<dbReference type="EMBL" id="KV453915">
    <property type="protein sequence ID" value="ODV77192.1"/>
    <property type="molecule type" value="Genomic_DNA"/>
</dbReference>
<dbReference type="PANTHER" id="PTHR43510">
    <property type="entry name" value="AMINOTRANSFERASE FUNCTION, HYPOTHETICAL (EUROFUNG)"/>
    <property type="match status" value="1"/>
</dbReference>
<dbReference type="PROSITE" id="PS00105">
    <property type="entry name" value="AA_TRANSFER_CLASS_1"/>
    <property type="match status" value="1"/>
</dbReference>
<keyword evidence="2" id="KW-0663">Pyridoxal phosphate</keyword>
<dbReference type="Pfam" id="PF00155">
    <property type="entry name" value="Aminotran_1_2"/>
    <property type="match status" value="1"/>
</dbReference>
<dbReference type="InterPro" id="IPR004838">
    <property type="entry name" value="NHTrfase_class1_PyrdxlP-BS"/>
</dbReference>
<dbReference type="Gene3D" id="3.90.1150.10">
    <property type="entry name" value="Aspartate Aminotransferase, domain 1"/>
    <property type="match status" value="1"/>
</dbReference>
<dbReference type="CDD" id="cd00609">
    <property type="entry name" value="AAT_like"/>
    <property type="match status" value="1"/>
</dbReference>
<dbReference type="SUPFAM" id="SSF53383">
    <property type="entry name" value="PLP-dependent transferases"/>
    <property type="match status" value="1"/>
</dbReference>
<evidence type="ECO:0000313" key="5">
    <source>
        <dbReference type="Proteomes" id="UP000094285"/>
    </source>
</evidence>
<dbReference type="InterPro" id="IPR004839">
    <property type="entry name" value="Aminotransferase_I/II_large"/>
</dbReference>
<dbReference type="Gene3D" id="3.40.640.10">
    <property type="entry name" value="Type I PLP-dependent aspartate aminotransferase-like (Major domain)"/>
    <property type="match status" value="1"/>
</dbReference>
<protein>
    <submittedName>
        <fullName evidence="4">PLP-dependent transferase</fullName>
    </submittedName>
</protein>
<sequence>MVHQPPFLVEQFMDKYESGIAHNMGETCVESLSVADLQRLTHTDLTPQILAAKLTYGDIRGSDALKAAIALVYNANGADRVAPDHVVVTNGAIGANFLAFYSLVAPGDTVIVVDPTYQQLSAVPGMFSGNQANVIPWKLAYDDGFQPRLDDLRSLVEQHRPRLVVINNPNNPTGVVWNDASLQGIIDICRPHGVRILCDEVYRPLFHSVPASPRLIVQFGYEHAISTSSISKAFSFAGLRVGWIVCPSAAIRSDLWEKRDYNTISVGVLDDLVAAHALQHAQVLLERSYRICVRNLAVIDEFIRSSNGAYSWVRPAGGSTCFIRINADIDVDKMCQDLAQSHATLAVPGSVFGKQWTRFVRIGFGNNPEAIQRGLAELHRWVQTSK</sequence>
<feature type="domain" description="Aminotransferase class I/classII large" evidence="3">
    <location>
        <begin position="55"/>
        <end position="376"/>
    </location>
</feature>
<dbReference type="RefSeq" id="XP_020062314.1">
    <property type="nucleotide sequence ID" value="XM_020208326.1"/>
</dbReference>
<evidence type="ECO:0000259" key="3">
    <source>
        <dbReference type="Pfam" id="PF00155"/>
    </source>
</evidence>
<reference evidence="5" key="1">
    <citation type="submission" date="2016-05" db="EMBL/GenBank/DDBJ databases">
        <title>Comparative genomics of biotechnologically important yeasts.</title>
        <authorList>
            <consortium name="DOE Joint Genome Institute"/>
            <person name="Riley R."/>
            <person name="Haridas S."/>
            <person name="Wolfe K.H."/>
            <person name="Lopes M.R."/>
            <person name="Hittinger C.T."/>
            <person name="Goker M."/>
            <person name="Salamov A."/>
            <person name="Wisecaver J."/>
            <person name="Long T.M."/>
            <person name="Aerts A.L."/>
            <person name="Barry K."/>
            <person name="Choi C."/>
            <person name="Clum A."/>
            <person name="Coughlan A.Y."/>
            <person name="Deshpande S."/>
            <person name="Douglass A.P."/>
            <person name="Hanson S.J."/>
            <person name="Klenk H.-P."/>
            <person name="Labutti K."/>
            <person name="Lapidus A."/>
            <person name="Lindquist E."/>
            <person name="Lipzen A."/>
            <person name="Meier-Kolthoff J.P."/>
            <person name="Ohm R.A."/>
            <person name="Otillar R.P."/>
            <person name="Pangilinan J."/>
            <person name="Peng Y."/>
            <person name="Rokas A."/>
            <person name="Rosa C.A."/>
            <person name="Scheuner C."/>
            <person name="Sibirny A.A."/>
            <person name="Slot J.C."/>
            <person name="Stielow J.B."/>
            <person name="Sun H."/>
            <person name="Kurtzman C.P."/>
            <person name="Blackwell M."/>
            <person name="Grigoriev I.V."/>
            <person name="Jeffries T.W."/>
        </authorList>
    </citation>
    <scope>NUCLEOTIDE SEQUENCE [LARGE SCALE GENOMIC DNA]</scope>
    <source>
        <strain evidence="5">NRRL Y-17324</strain>
    </source>
</reference>
<dbReference type="AlphaFoldDB" id="A0A1E4SCS2"/>
<evidence type="ECO:0000313" key="4">
    <source>
        <dbReference type="EMBL" id="ODV77192.1"/>
    </source>
</evidence>
<dbReference type="Proteomes" id="UP000094285">
    <property type="component" value="Unassembled WGS sequence"/>
</dbReference>
<gene>
    <name evidence="4" type="ORF">CANTADRAFT_299952</name>
</gene>